<keyword evidence="1" id="KW-0812">Transmembrane</keyword>
<keyword evidence="1" id="KW-1133">Transmembrane helix</keyword>
<organism evidence="2 3">
    <name type="scientific">Shewanella decolorationis S12</name>
    <dbReference type="NCBI Taxonomy" id="1353536"/>
    <lineage>
        <taxon>Bacteria</taxon>
        <taxon>Pseudomonadati</taxon>
        <taxon>Pseudomonadota</taxon>
        <taxon>Gammaproteobacteria</taxon>
        <taxon>Alteromonadales</taxon>
        <taxon>Shewanellaceae</taxon>
        <taxon>Shewanella</taxon>
    </lineage>
</organism>
<reference evidence="2 3" key="1">
    <citation type="journal article" date="2013" name="Genome Announc.">
        <title>Draft Genome Sequence of Shewanella decolorationis S12, a Dye-Degrading Bacterium Isolated from a Wastewater Treatment Plant.</title>
        <authorList>
            <person name="Xu M."/>
            <person name="Fang Y."/>
            <person name="Liu J."/>
            <person name="Chen X."/>
            <person name="Sun G."/>
            <person name="Guo J."/>
            <person name="Hua Z."/>
            <person name="Tu Q."/>
            <person name="Wu L."/>
            <person name="Zhou J."/>
            <person name="Liu X."/>
        </authorList>
    </citation>
    <scope>NUCLEOTIDE SEQUENCE [LARGE SCALE GENOMIC DNA]</scope>
    <source>
        <strain evidence="2 3">S12</strain>
    </source>
</reference>
<accession>A0ABP2Z6Z8</accession>
<proteinExistence type="predicted"/>
<evidence type="ECO:0000313" key="3">
    <source>
        <dbReference type="Proteomes" id="UP000017548"/>
    </source>
</evidence>
<feature type="transmembrane region" description="Helical" evidence="1">
    <location>
        <begin position="15"/>
        <end position="34"/>
    </location>
</feature>
<dbReference type="Proteomes" id="UP000017548">
    <property type="component" value="Unassembled WGS sequence"/>
</dbReference>
<sequence length="40" mass="4484">TIALSQVISAGQGCVFYAFPFLRQVVFATFFSLIEELITR</sequence>
<dbReference type="EMBL" id="AXZL01000044">
    <property type="protein sequence ID" value="ESE42765.1"/>
    <property type="molecule type" value="Genomic_DNA"/>
</dbReference>
<feature type="non-terminal residue" evidence="2">
    <location>
        <position position="1"/>
    </location>
</feature>
<name>A0ABP2Z6Z8_9GAMM</name>
<gene>
    <name evidence="2" type="ORF">SHD_0539</name>
</gene>
<keyword evidence="3" id="KW-1185">Reference proteome</keyword>
<protein>
    <submittedName>
        <fullName evidence="2">Uncharacterized protein</fullName>
    </submittedName>
</protein>
<evidence type="ECO:0000313" key="2">
    <source>
        <dbReference type="EMBL" id="ESE42765.1"/>
    </source>
</evidence>
<keyword evidence="1" id="KW-0472">Membrane</keyword>
<evidence type="ECO:0000256" key="1">
    <source>
        <dbReference type="SAM" id="Phobius"/>
    </source>
</evidence>
<comment type="caution">
    <text evidence="2">The sequence shown here is derived from an EMBL/GenBank/DDBJ whole genome shotgun (WGS) entry which is preliminary data.</text>
</comment>